<dbReference type="AlphaFoldDB" id="F8H526"/>
<dbReference type="Proteomes" id="UP000008932">
    <property type="component" value="Chromosome"/>
</dbReference>
<organism evidence="1 2">
    <name type="scientific">Stutzerimonas stutzeri (strain ATCC 17588 / DSM 5190 / CCUG 11256 / JCM 5965 / LMG 11199 / NBRC 14165 / NCIMB 11358 / Stanier 221)</name>
    <name type="common">Pseudomonas stutzeri</name>
    <dbReference type="NCBI Taxonomy" id="96563"/>
    <lineage>
        <taxon>Bacteria</taxon>
        <taxon>Pseudomonadati</taxon>
        <taxon>Pseudomonadota</taxon>
        <taxon>Gammaproteobacteria</taxon>
        <taxon>Pseudomonadales</taxon>
        <taxon>Pseudomonadaceae</taxon>
        <taxon>Stutzerimonas</taxon>
    </lineage>
</organism>
<reference evidence="2" key="3">
    <citation type="submission" date="2011-06" db="EMBL/GenBank/DDBJ databases">
        <title>Complete genome sequence of Pseudomonas stutzeri strain CGMCC 1.1803.</title>
        <authorList>
            <person name="Yan Y."/>
            <person name="Chen M."/>
            <person name="Lu W."/>
            <person name="Zhang W."/>
            <person name="Ping S."/>
            <person name="Lin M."/>
        </authorList>
    </citation>
    <scope>NUCLEOTIDE SEQUENCE [LARGE SCALE GENOMIC DNA]</scope>
    <source>
        <strain evidence="2">ATCC 17588 / DSM 5190 / CCUG 11256 / JCM 5965 / LMG 11199 / NCIMB 11358 / Stanier 221</strain>
    </source>
</reference>
<accession>F8H526</accession>
<protein>
    <submittedName>
        <fullName evidence="1">Uncharacterized protein</fullName>
    </submittedName>
</protein>
<dbReference type="EMBL" id="CP002881">
    <property type="protein sequence ID" value="AEJ07271.1"/>
    <property type="molecule type" value="Genomic_DNA"/>
</dbReference>
<reference evidence="1 2" key="1">
    <citation type="journal article" date="2011" name="J. Bacteriol.">
        <title>Complete Genome Sequence of the Type Strain Pseudomonas stutzeri CGMCC 1.1803.</title>
        <authorList>
            <person name="Chen M."/>
            <person name="Yan Y."/>
            <person name="Zhang W."/>
            <person name="Lu W."/>
            <person name="Wang J."/>
            <person name="Ping S."/>
            <person name="Lin M."/>
        </authorList>
    </citation>
    <scope>NUCLEOTIDE SEQUENCE [LARGE SCALE GENOMIC DNA]</scope>
    <source>
        <strain evidence="2">ATCC 17588 / DSM 5190 / CCUG 11256 / JCM 5965 / LMG 11199 / NCIMB 11358 / Stanier 221</strain>
    </source>
</reference>
<name>F8H526_STUS2</name>
<evidence type="ECO:0000313" key="1">
    <source>
        <dbReference type="EMBL" id="AEJ07271.1"/>
    </source>
</evidence>
<dbReference type="HOGENOM" id="CLU_3221049_0_0_6"/>
<dbReference type="KEGG" id="psz:PSTAB_3990"/>
<reference key="2">
    <citation type="submission" date="2011-06" db="EMBL/GenBank/DDBJ databases">
        <title>Complete Genome Sequence of Pseudomonas stutzeri Strain CGMCC 1.1803.</title>
        <authorList>
            <person name="Yan Y."/>
            <person name="Chen M."/>
            <person name="Lu W."/>
            <person name="Zhang W."/>
            <person name="Ping S."/>
            <person name="Lin M."/>
        </authorList>
    </citation>
    <scope>NUCLEOTIDE SEQUENCE</scope>
    <source>
        <strain>ATCC 17588</strain>
    </source>
</reference>
<proteinExistence type="predicted"/>
<gene>
    <name evidence="1" type="ordered locus">PSTAB_3990</name>
</gene>
<sequence>MHVGRSSMLETSSASLVSNQPFAAVATLVGPGTISNGSVISFMP</sequence>
<evidence type="ECO:0000313" key="2">
    <source>
        <dbReference type="Proteomes" id="UP000008932"/>
    </source>
</evidence>